<evidence type="ECO:0000256" key="4">
    <source>
        <dbReference type="ARBA" id="ARBA00022989"/>
    </source>
</evidence>
<feature type="transmembrane region" description="Helical" evidence="6">
    <location>
        <begin position="20"/>
        <end position="38"/>
    </location>
</feature>
<dbReference type="OrthoDB" id="9807977at2"/>
<dbReference type="Proteomes" id="UP000242687">
    <property type="component" value="Unassembled WGS sequence"/>
</dbReference>
<proteinExistence type="predicted"/>
<dbReference type="GO" id="GO:0015920">
    <property type="term" value="P:lipopolysaccharide transport"/>
    <property type="evidence" value="ECO:0007669"/>
    <property type="project" value="TreeGrafter"/>
</dbReference>
<keyword evidence="8" id="KW-1185">Reference proteome</keyword>
<reference evidence="7 8" key="1">
    <citation type="submission" date="2017-11" db="EMBL/GenBank/DDBJ databases">
        <title>Genomic Encyclopedia of Archaeal and Bacterial Type Strains, Phase II (KMG-II): From Individual Species to Whole Genera.</title>
        <authorList>
            <person name="Goeker M."/>
        </authorList>
    </citation>
    <scope>NUCLEOTIDE SEQUENCE [LARGE SCALE GENOMIC DNA]</scope>
    <source>
        <strain evidence="7 8">DSM 28175</strain>
    </source>
</reference>
<name>A0A2H9VUD6_9SPHI</name>
<keyword evidence="4 6" id="KW-1133">Transmembrane helix</keyword>
<dbReference type="Pfam" id="PF03739">
    <property type="entry name" value="LptF_LptG"/>
    <property type="match status" value="1"/>
</dbReference>
<comment type="subcellular location">
    <subcellularLocation>
        <location evidence="1">Cell membrane</location>
        <topology evidence="1">Multi-pass membrane protein</topology>
    </subcellularLocation>
</comment>
<sequence>MKGFINRYLTIIDRYLIGKYLGTFFFTLLIVISISVVFDVSEHLDNFLTHHRSIWEIMWYYTGFIPFFMDMLSPLITFLAVIFFTAKMANQTEIVPILSSRASFNRFLRPYFLSATLIFFISLIGKLYIIPVTNQIKVKFENENGFNGEYNVKNEVHLQLDKDTYVYVQSFDKYSKTGYQFVLEKFNGDDLKKRIVSNSISYDSVKRVWSLHDYSVRYVNGLNEKLVEHLNKDTVLNMQPSDFEIVANTYSAMSLKELNRRIDQEKIRGSGDLKDMVFEKYRRFFYPFAAYVLTIIGVSISSRKVRGGVGLPLGIGLALCFAYIVVDKFSLVFAIKGGLSPIIATMIPNALFGVIGLYLLYKAPK</sequence>
<evidence type="ECO:0000256" key="3">
    <source>
        <dbReference type="ARBA" id="ARBA00022692"/>
    </source>
</evidence>
<accession>A0A2H9VUD6</accession>
<comment type="caution">
    <text evidence="7">The sequence shown here is derived from an EMBL/GenBank/DDBJ whole genome shotgun (WGS) entry which is preliminary data.</text>
</comment>
<organism evidence="7 8">
    <name type="scientific">Mucilaginibacter auburnensis</name>
    <dbReference type="NCBI Taxonomy" id="1457233"/>
    <lineage>
        <taxon>Bacteria</taxon>
        <taxon>Pseudomonadati</taxon>
        <taxon>Bacteroidota</taxon>
        <taxon>Sphingobacteriia</taxon>
        <taxon>Sphingobacteriales</taxon>
        <taxon>Sphingobacteriaceae</taxon>
        <taxon>Mucilaginibacter</taxon>
    </lineage>
</organism>
<evidence type="ECO:0000313" key="8">
    <source>
        <dbReference type="Proteomes" id="UP000242687"/>
    </source>
</evidence>
<dbReference type="GO" id="GO:0043190">
    <property type="term" value="C:ATP-binding cassette (ABC) transporter complex"/>
    <property type="evidence" value="ECO:0007669"/>
    <property type="project" value="TreeGrafter"/>
</dbReference>
<dbReference type="PANTHER" id="PTHR33529">
    <property type="entry name" value="SLR0882 PROTEIN-RELATED"/>
    <property type="match status" value="1"/>
</dbReference>
<dbReference type="InterPro" id="IPR005495">
    <property type="entry name" value="LptG/LptF_permease"/>
</dbReference>
<evidence type="ECO:0000256" key="5">
    <source>
        <dbReference type="ARBA" id="ARBA00023136"/>
    </source>
</evidence>
<feature type="transmembrane region" description="Helical" evidence="6">
    <location>
        <begin position="338"/>
        <end position="361"/>
    </location>
</feature>
<evidence type="ECO:0000256" key="1">
    <source>
        <dbReference type="ARBA" id="ARBA00004651"/>
    </source>
</evidence>
<gene>
    <name evidence="7" type="ORF">CLV57_1420</name>
</gene>
<keyword evidence="5 6" id="KW-0472">Membrane</keyword>
<keyword evidence="2" id="KW-1003">Cell membrane</keyword>
<feature type="transmembrane region" description="Helical" evidence="6">
    <location>
        <begin position="309"/>
        <end position="326"/>
    </location>
</feature>
<dbReference type="AlphaFoldDB" id="A0A2H9VUD6"/>
<dbReference type="PANTHER" id="PTHR33529:SF8">
    <property type="entry name" value="PERMEASE, YJGP_YJGQ FAMILY"/>
    <property type="match status" value="1"/>
</dbReference>
<dbReference type="RefSeq" id="WP_100340606.1">
    <property type="nucleotide sequence ID" value="NZ_PGFJ01000001.1"/>
</dbReference>
<feature type="transmembrane region" description="Helical" evidence="6">
    <location>
        <begin position="58"/>
        <end position="86"/>
    </location>
</feature>
<keyword evidence="3 6" id="KW-0812">Transmembrane</keyword>
<dbReference type="EMBL" id="PGFJ01000001">
    <property type="protein sequence ID" value="PJJ84409.1"/>
    <property type="molecule type" value="Genomic_DNA"/>
</dbReference>
<evidence type="ECO:0000313" key="7">
    <source>
        <dbReference type="EMBL" id="PJJ84409.1"/>
    </source>
</evidence>
<feature type="transmembrane region" description="Helical" evidence="6">
    <location>
        <begin position="107"/>
        <end position="129"/>
    </location>
</feature>
<protein>
    <submittedName>
        <fullName evidence="7">Lipopolysaccharide export system permease protein</fullName>
    </submittedName>
</protein>
<evidence type="ECO:0000256" key="6">
    <source>
        <dbReference type="SAM" id="Phobius"/>
    </source>
</evidence>
<feature type="transmembrane region" description="Helical" evidence="6">
    <location>
        <begin position="284"/>
        <end position="302"/>
    </location>
</feature>
<evidence type="ECO:0000256" key="2">
    <source>
        <dbReference type="ARBA" id="ARBA00022475"/>
    </source>
</evidence>